<dbReference type="EMBL" id="ACLF03000003">
    <property type="protein sequence ID" value="EFQ84299.1"/>
    <property type="molecule type" value="Genomic_DNA"/>
</dbReference>
<keyword evidence="3" id="KW-1185">Reference proteome</keyword>
<protein>
    <recommendedName>
        <fullName evidence="4">DUF2752 domain-containing protein</fullName>
    </recommendedName>
</protein>
<evidence type="ECO:0000313" key="2">
    <source>
        <dbReference type="EMBL" id="EFQ84299.1"/>
    </source>
</evidence>
<keyword evidence="1" id="KW-0472">Membrane</keyword>
<feature type="transmembrane region" description="Helical" evidence="1">
    <location>
        <begin position="79"/>
        <end position="103"/>
    </location>
</feature>
<evidence type="ECO:0000313" key="3">
    <source>
        <dbReference type="Proteomes" id="UP000003111"/>
    </source>
</evidence>
<organism evidence="2 3">
    <name type="scientific">Aeromicrobium marinum DSM 15272</name>
    <dbReference type="NCBI Taxonomy" id="585531"/>
    <lineage>
        <taxon>Bacteria</taxon>
        <taxon>Bacillati</taxon>
        <taxon>Actinomycetota</taxon>
        <taxon>Actinomycetes</taxon>
        <taxon>Propionibacteriales</taxon>
        <taxon>Nocardioidaceae</taxon>
        <taxon>Aeromicrobium</taxon>
    </lineage>
</organism>
<comment type="caution">
    <text evidence="2">The sequence shown here is derived from an EMBL/GenBank/DDBJ whole genome shotgun (WGS) entry which is preliminary data.</text>
</comment>
<dbReference type="Proteomes" id="UP000003111">
    <property type="component" value="Unassembled WGS sequence"/>
</dbReference>
<dbReference type="InterPro" id="IPR021215">
    <property type="entry name" value="DUF2752"/>
</dbReference>
<gene>
    <name evidence="2" type="ORF">HMPREF0063_11015</name>
</gene>
<dbReference type="STRING" id="585531.HMPREF0063_11015"/>
<accession>E2S929</accession>
<feature type="transmembrane region" description="Helical" evidence="1">
    <location>
        <begin position="124"/>
        <end position="143"/>
    </location>
</feature>
<dbReference type="RefSeq" id="WP_007078037.1">
    <property type="nucleotide sequence ID" value="NZ_CM001024.1"/>
</dbReference>
<feature type="transmembrane region" description="Helical" evidence="1">
    <location>
        <begin position="20"/>
        <end position="40"/>
    </location>
</feature>
<reference evidence="2" key="1">
    <citation type="submission" date="2010-08" db="EMBL/GenBank/DDBJ databases">
        <authorList>
            <person name="Muzny D."/>
            <person name="Qin X."/>
            <person name="Buhay C."/>
            <person name="Dugan-Rocha S."/>
            <person name="Ding Y."/>
            <person name="Chen G."/>
            <person name="Hawes A."/>
            <person name="Holder M."/>
            <person name="Jhangiani S."/>
            <person name="Johnson A."/>
            <person name="Khan Z."/>
            <person name="Li Z."/>
            <person name="Liu W."/>
            <person name="Liu X."/>
            <person name="Perez L."/>
            <person name="Shen H."/>
            <person name="Wang Q."/>
            <person name="Watt J."/>
            <person name="Xi L."/>
            <person name="Xin Y."/>
            <person name="Zhou J."/>
            <person name="Deng J."/>
            <person name="Jiang H."/>
            <person name="Liu Y."/>
            <person name="Qu J."/>
            <person name="Song X.-Z."/>
            <person name="Zhang L."/>
            <person name="Villasana D."/>
            <person name="Johnson A."/>
            <person name="Liu J."/>
            <person name="Liyanage D."/>
            <person name="Lorensuhewa L."/>
            <person name="Robinson T."/>
            <person name="Song A."/>
            <person name="Song B.-B."/>
            <person name="Dinh H."/>
            <person name="Thornton R."/>
            <person name="Coyle M."/>
            <person name="Francisco L."/>
            <person name="Jackson L."/>
            <person name="Javaid M."/>
            <person name="Korchina V."/>
            <person name="Kovar C."/>
            <person name="Mata R."/>
            <person name="Mathew T."/>
            <person name="Ngo R."/>
            <person name="Nguyen L."/>
            <person name="Nguyen N."/>
            <person name="Okwuonu G."/>
            <person name="Ongeri F."/>
            <person name="Pham C."/>
            <person name="Simmons D."/>
            <person name="Wilczek-Boney K."/>
            <person name="Hale W."/>
            <person name="Jakkamsetti A."/>
            <person name="Pham P."/>
            <person name="Ruth R."/>
            <person name="San Lucas F."/>
            <person name="Warren J."/>
            <person name="Zhang J."/>
            <person name="Zhao Z."/>
            <person name="Zhou C."/>
            <person name="Zhu D."/>
            <person name="Lee S."/>
            <person name="Bess C."/>
            <person name="Blankenburg K."/>
            <person name="Forbes L."/>
            <person name="Fu Q."/>
            <person name="Gubbala S."/>
            <person name="Hirani K."/>
            <person name="Jayaseelan J.C."/>
            <person name="Lara F."/>
            <person name="Munidasa M."/>
            <person name="Palculict T."/>
            <person name="Patil S."/>
            <person name="Pu L.-L."/>
            <person name="Saada N."/>
            <person name="Tang L."/>
            <person name="Weissenberger G."/>
            <person name="Zhu Y."/>
            <person name="Hemphill L."/>
            <person name="Shang Y."/>
            <person name="Youmans B."/>
            <person name="Ayvaz T."/>
            <person name="Ross M."/>
            <person name="Santibanez J."/>
            <person name="Aqrawi P."/>
            <person name="Gross S."/>
            <person name="Joshi V."/>
            <person name="Fowler G."/>
            <person name="Nazareth L."/>
            <person name="Reid J."/>
            <person name="Worley K."/>
            <person name="Petrosino J."/>
            <person name="Highlander S."/>
            <person name="Gibbs R."/>
        </authorList>
    </citation>
    <scope>NUCLEOTIDE SEQUENCE [LARGE SCALE GENOMIC DNA]</scope>
    <source>
        <strain evidence="2">DSM 15272</strain>
    </source>
</reference>
<name>E2S929_9ACTN</name>
<dbReference type="AlphaFoldDB" id="E2S929"/>
<proteinExistence type="predicted"/>
<dbReference type="Pfam" id="PF10825">
    <property type="entry name" value="DUF2752"/>
    <property type="match status" value="1"/>
</dbReference>
<evidence type="ECO:0008006" key="4">
    <source>
        <dbReference type="Google" id="ProtNLM"/>
    </source>
</evidence>
<dbReference type="HOGENOM" id="CLU_098258_1_0_11"/>
<sequence>MTTAPTGASVRPAERSRAALLRAPVLLGAGGLLGAAALHVRDPHESGSWGYCPFLLLTGLPCPGCGGMRAVNDLTHGDVVGALGSNAMAVALVAFLAISWLVWTARRARGHDVPLVPVRPRGATVAFVVVLAFGVFRLTPWGVGLQP</sequence>
<evidence type="ECO:0000256" key="1">
    <source>
        <dbReference type="SAM" id="Phobius"/>
    </source>
</evidence>
<keyword evidence="1" id="KW-1133">Transmembrane helix</keyword>
<keyword evidence="1" id="KW-0812">Transmembrane</keyword>
<dbReference type="eggNOG" id="ENOG5032Y7G">
    <property type="taxonomic scope" value="Bacteria"/>
</dbReference>